<dbReference type="STRING" id="450378.GCA_001661675_02274"/>
<dbReference type="EMBL" id="CP019602">
    <property type="protein sequence ID" value="ARU16655.1"/>
    <property type="molecule type" value="Genomic_DNA"/>
</dbReference>
<proteinExistence type="predicted"/>
<dbReference type="Proteomes" id="UP000195807">
    <property type="component" value="Chromosome"/>
</dbReference>
<evidence type="ECO:0000313" key="1">
    <source>
        <dbReference type="EMBL" id="ARU16655.1"/>
    </source>
</evidence>
<gene>
    <name evidence="1" type="ORF">A9D14_11310</name>
</gene>
<protein>
    <submittedName>
        <fullName evidence="1">Uncharacterized protein</fullName>
    </submittedName>
</protein>
<keyword evidence="2" id="KW-1185">Reference proteome</keyword>
<dbReference type="AlphaFoldDB" id="A0A1Z1FD30"/>
<name>A0A1Z1FD30_9SPHN</name>
<evidence type="ECO:0000313" key="2">
    <source>
        <dbReference type="Proteomes" id="UP000195807"/>
    </source>
</evidence>
<reference evidence="1 2" key="1">
    <citation type="submission" date="2017-01" db="EMBL/GenBank/DDBJ databases">
        <title>Complete genome sequence of esterase-producing bacterium Croceicoccus marinus E4A9.</title>
        <authorList>
            <person name="Wu Y.-H."/>
            <person name="Cheng H."/>
            <person name="Xu L."/>
            <person name="Huo Y.-Y."/>
            <person name="Wang C.-S."/>
            <person name="Xu X.-W."/>
        </authorList>
    </citation>
    <scope>NUCLEOTIDE SEQUENCE [LARGE SCALE GENOMIC DNA]</scope>
    <source>
        <strain evidence="1 2">E4A9</strain>
    </source>
</reference>
<accession>A0A1Z1FD30</accession>
<organism evidence="1 2">
    <name type="scientific">Croceicoccus marinus</name>
    <dbReference type="NCBI Taxonomy" id="450378"/>
    <lineage>
        <taxon>Bacteria</taxon>
        <taxon>Pseudomonadati</taxon>
        <taxon>Pseudomonadota</taxon>
        <taxon>Alphaproteobacteria</taxon>
        <taxon>Sphingomonadales</taxon>
        <taxon>Erythrobacteraceae</taxon>
        <taxon>Croceicoccus</taxon>
    </lineage>
</organism>
<dbReference type="KEGG" id="cman:A9D14_11310"/>
<sequence>MALENIEAETAKARQEGRYTDIALLNADYQQIFARWRISQRAELQADETHLHHSLEIVEKRLAWWRELSVTDDYDEPIEVSKAQMAIFAPGKMSPASWDEAKAAIAWMPEYRLPDDIDLVSGIAKLEQLLEAGRTLQPLFKDFIRQLGDTTFTETGWTEFRKERWNIFVQAVRTYNEIAERIDA</sequence>